<dbReference type="Proteomes" id="UP000070258">
    <property type="component" value="Unassembled WGS sequence"/>
</dbReference>
<accession>A0A138AE56</accession>
<evidence type="ECO:0000313" key="1">
    <source>
        <dbReference type="EMBL" id="KXP08743.1"/>
    </source>
</evidence>
<proteinExistence type="predicted"/>
<protein>
    <submittedName>
        <fullName evidence="1">Uncharacterized protein</fullName>
    </submittedName>
</protein>
<dbReference type="STRING" id="239498.AXK60_08700"/>
<gene>
    <name evidence="1" type="ORF">AXK60_08700</name>
</gene>
<evidence type="ECO:0000313" key="2">
    <source>
        <dbReference type="Proteomes" id="UP000070258"/>
    </source>
</evidence>
<dbReference type="EMBL" id="LSRF01000044">
    <property type="protein sequence ID" value="KXP08743.1"/>
    <property type="molecule type" value="Genomic_DNA"/>
</dbReference>
<dbReference type="AlphaFoldDB" id="A0A138AE56"/>
<sequence>MSTRFTVTNHAAAARAASKLPNALTMAATTIAVTSQQLRPHPDDPVPPNVALAALVKWQRGQARRESKISAVMLLLHEAGASERGLADALGMSRGTVAARLAEARAERDVEAEAASQ</sequence>
<name>A0A138AE56_9ACTN</name>
<dbReference type="RefSeq" id="WP_068571618.1">
    <property type="nucleotide sequence ID" value="NZ_LSRF01000044.1"/>
</dbReference>
<reference evidence="2" key="1">
    <citation type="submission" date="2016-02" db="EMBL/GenBank/DDBJ databases">
        <authorList>
            <person name="Wen L."/>
            <person name="He K."/>
            <person name="Yang H."/>
        </authorList>
    </citation>
    <scope>NUCLEOTIDE SEQUENCE [LARGE SCALE GENOMIC DNA]</scope>
    <source>
        <strain evidence="2">JCM 15929</strain>
    </source>
</reference>
<comment type="caution">
    <text evidence="1">The sequence shown here is derived from an EMBL/GenBank/DDBJ whole genome shotgun (WGS) entry which is preliminary data.</text>
</comment>
<organism evidence="1 2">
    <name type="scientific">Tsukamurella pseudospumae</name>
    <dbReference type="NCBI Taxonomy" id="239498"/>
    <lineage>
        <taxon>Bacteria</taxon>
        <taxon>Bacillati</taxon>
        <taxon>Actinomycetota</taxon>
        <taxon>Actinomycetes</taxon>
        <taxon>Mycobacteriales</taxon>
        <taxon>Tsukamurellaceae</taxon>
        <taxon>Tsukamurella</taxon>
    </lineage>
</organism>